<dbReference type="InterPro" id="IPR041569">
    <property type="entry name" value="AAA_lid_3"/>
</dbReference>
<protein>
    <recommendedName>
        <fullName evidence="11">Peroxisomal ATPase PEX1</fullName>
    </recommendedName>
    <alternativeName>
        <fullName evidence="10">Peroxin-1</fullName>
    </alternativeName>
</protein>
<feature type="domain" description="AAA+ ATPase" evidence="14">
    <location>
        <begin position="750"/>
        <end position="886"/>
    </location>
</feature>
<evidence type="ECO:0000256" key="1">
    <source>
        <dbReference type="ARBA" id="ARBA00004370"/>
    </source>
</evidence>
<name>A0A2A2L3B2_9BILA</name>
<organism evidence="15 16">
    <name type="scientific">Diploscapter pachys</name>
    <dbReference type="NCBI Taxonomy" id="2018661"/>
    <lineage>
        <taxon>Eukaryota</taxon>
        <taxon>Metazoa</taxon>
        <taxon>Ecdysozoa</taxon>
        <taxon>Nematoda</taxon>
        <taxon>Chromadorea</taxon>
        <taxon>Rhabditida</taxon>
        <taxon>Rhabditina</taxon>
        <taxon>Rhabditomorpha</taxon>
        <taxon>Rhabditoidea</taxon>
        <taxon>Rhabditidae</taxon>
        <taxon>Diploscapter</taxon>
    </lineage>
</organism>
<keyword evidence="3" id="KW-0813">Transport</keyword>
<keyword evidence="6" id="KW-0378">Hydrolase</keyword>
<comment type="catalytic activity">
    <reaction evidence="12">
        <text>ATP + H2O = ADP + phosphate + H(+)</text>
        <dbReference type="Rhea" id="RHEA:13065"/>
        <dbReference type="ChEBI" id="CHEBI:15377"/>
        <dbReference type="ChEBI" id="CHEBI:15378"/>
        <dbReference type="ChEBI" id="CHEBI:30616"/>
        <dbReference type="ChEBI" id="CHEBI:43474"/>
        <dbReference type="ChEBI" id="CHEBI:456216"/>
    </reaction>
    <physiologicalReaction direction="left-to-right" evidence="12">
        <dbReference type="Rhea" id="RHEA:13066"/>
    </physiologicalReaction>
</comment>
<comment type="similarity">
    <text evidence="2">Belongs to the AAA ATPase family.</text>
</comment>
<dbReference type="GO" id="GO:0005829">
    <property type="term" value="C:cytosol"/>
    <property type="evidence" value="ECO:0007669"/>
    <property type="project" value="TreeGrafter"/>
</dbReference>
<evidence type="ECO:0000256" key="5">
    <source>
        <dbReference type="ARBA" id="ARBA00022741"/>
    </source>
</evidence>
<dbReference type="EMBL" id="LIAE01007228">
    <property type="protein sequence ID" value="PAV80664.1"/>
    <property type="molecule type" value="Genomic_DNA"/>
</dbReference>
<evidence type="ECO:0000313" key="15">
    <source>
        <dbReference type="EMBL" id="PAV80664.1"/>
    </source>
</evidence>
<dbReference type="SUPFAM" id="SSF54585">
    <property type="entry name" value="Cdc48 domain 2-like"/>
    <property type="match status" value="1"/>
</dbReference>
<dbReference type="InterPro" id="IPR003959">
    <property type="entry name" value="ATPase_AAA_core"/>
</dbReference>
<keyword evidence="7" id="KW-0067">ATP-binding</keyword>
<dbReference type="InterPro" id="IPR015342">
    <property type="entry name" value="PEX1-N_C-lobe"/>
</dbReference>
<feature type="region of interest" description="Disordered" evidence="13">
    <location>
        <begin position="956"/>
        <end position="979"/>
    </location>
</feature>
<dbReference type="PANTHER" id="PTHR23077">
    <property type="entry name" value="AAA-FAMILY ATPASE"/>
    <property type="match status" value="1"/>
</dbReference>
<evidence type="ECO:0000256" key="7">
    <source>
        <dbReference type="ARBA" id="ARBA00022840"/>
    </source>
</evidence>
<evidence type="ECO:0000256" key="4">
    <source>
        <dbReference type="ARBA" id="ARBA00022593"/>
    </source>
</evidence>
<evidence type="ECO:0000256" key="12">
    <source>
        <dbReference type="ARBA" id="ARBA00048778"/>
    </source>
</evidence>
<comment type="caution">
    <text evidence="15">The sequence shown here is derived from an EMBL/GenBank/DDBJ whole genome shotgun (WGS) entry which is preliminary data.</text>
</comment>
<evidence type="ECO:0000256" key="10">
    <source>
        <dbReference type="ARBA" id="ARBA00032509"/>
    </source>
</evidence>
<dbReference type="Pfam" id="PF00004">
    <property type="entry name" value="AAA"/>
    <property type="match status" value="2"/>
</dbReference>
<dbReference type="InterPro" id="IPR029067">
    <property type="entry name" value="CDC48_domain_2-like_sf"/>
</dbReference>
<accession>A0A2A2L3B2</accession>
<dbReference type="InterPro" id="IPR003960">
    <property type="entry name" value="ATPase_AAA_CS"/>
</dbReference>
<dbReference type="InterPro" id="IPR003593">
    <property type="entry name" value="AAA+_ATPase"/>
</dbReference>
<keyword evidence="9" id="KW-0472">Membrane</keyword>
<dbReference type="AlphaFoldDB" id="A0A2A2L3B2"/>
<dbReference type="Gene3D" id="3.10.330.10">
    <property type="match status" value="1"/>
</dbReference>
<gene>
    <name evidence="15" type="ORF">WR25_03300</name>
</gene>
<dbReference type="GO" id="GO:0005524">
    <property type="term" value="F:ATP binding"/>
    <property type="evidence" value="ECO:0007669"/>
    <property type="project" value="UniProtKB-KW"/>
</dbReference>
<feature type="domain" description="AAA+ ATPase" evidence="14">
    <location>
        <begin position="488"/>
        <end position="629"/>
    </location>
</feature>
<evidence type="ECO:0000256" key="2">
    <source>
        <dbReference type="ARBA" id="ARBA00006914"/>
    </source>
</evidence>
<evidence type="ECO:0000256" key="11">
    <source>
        <dbReference type="ARBA" id="ARBA00034532"/>
    </source>
</evidence>
<dbReference type="PANTHER" id="PTHR23077:SF12">
    <property type="entry name" value="PEROXISOMAL ATPASE PEX1"/>
    <property type="match status" value="1"/>
</dbReference>
<dbReference type="PROSITE" id="PS00674">
    <property type="entry name" value="AAA"/>
    <property type="match status" value="1"/>
</dbReference>
<dbReference type="GO" id="GO:0005778">
    <property type="term" value="C:peroxisomal membrane"/>
    <property type="evidence" value="ECO:0007669"/>
    <property type="project" value="TreeGrafter"/>
</dbReference>
<keyword evidence="5" id="KW-0547">Nucleotide-binding</keyword>
<dbReference type="InterPro" id="IPR027417">
    <property type="entry name" value="P-loop_NTPase"/>
</dbReference>
<keyword evidence="16" id="KW-1185">Reference proteome</keyword>
<dbReference type="SUPFAM" id="SSF52540">
    <property type="entry name" value="P-loop containing nucleoside triphosphate hydrolases"/>
    <property type="match status" value="2"/>
</dbReference>
<dbReference type="OrthoDB" id="2187at2759"/>
<dbReference type="Pfam" id="PF09262">
    <property type="entry name" value="PEX-1N"/>
    <property type="match status" value="1"/>
</dbReference>
<sequence>MSTSYPAFLVFHQWSNCFGYARNLTPTTRQNIHKAQAPNDSLLGYFLVRACDDPQRTFYLQIFGQLPFSHVFVNRELARLSGFENDQEIILELVQSSSCNAVEVAPLSVDDFAIMEKCSSRIEEIFLDQVRLVAPGMIVPLWVSSGVHAAFKIEKIHPEPRTPGPVYLVPSTELYIVPVTNGKIPMSKQEKRSSDNEISKMQHIFTRVHESIAPSSLFSTLSVRDFVLRILPRKFVTKSKNLAELSHPNVIYCLANKRGKKEIYTSYGIVQISSNCNKKVSNLKFAILVCFPYLNDMECHGLHRTVLGLLKSHTSHCITNSKSLPEYTSCTCTSVNRKKIHILNNADILISQKQYEKIKSNGLEKPMINEIVRLCSVYPILMPINGINIELSMKELENFTIRLAPSILDISKIRTHRDKLCYMVNEGCKLHVQEPDTESKEDQSSTEVVEPECYGIEEDSKSMELSCQQPIIDQICHWANYSTFEDQKVGHFLLLGISGSGKSMLLQKSAEKLTNSRSLFYASYYNCSNWWKGKNAETIEKVLSEELKRLVSRKPSVLFLDDIDFLNNIAEEEHRQVAIEKVFNALHRQFFHSEVTIVATAKKLLSLHRILFPQGGKRLFGEIVEVPTLSQADRTSIIKSFVGSDEIPDVLSARAARSTDNFSIADLKKLSIRLKIEANINGNANITEEDLSEALKYSKSIGDSSKKTKAEKTVTLDDVGGMHQQKQLMIEVVIWPYQYSELYESVGIRLGRGVLLHGPSGCGKTLLANAIASYSKFNVISVKGPELLSKYIGSSEENVRTVFERARAASPCVVIFDELDSLAPIRGSDSTGVTDRVVNQLLTEIDGAEGLQGVFIIGCTSRVDLIDPALLRPGRFDHLVECKYPDEKDRRETLKIILGDVSNSEDVDVDGLAKRTDGWSGADLMGLITNAQFDAEREQSVEEPILKMTNIDAVFEESKPKPREKKRQAFRAGQKVTLA</sequence>
<dbReference type="Proteomes" id="UP000218231">
    <property type="component" value="Unassembled WGS sequence"/>
</dbReference>
<keyword evidence="8" id="KW-0653">Protein transport</keyword>
<dbReference type="CDD" id="cd00009">
    <property type="entry name" value="AAA"/>
    <property type="match status" value="1"/>
</dbReference>
<dbReference type="GO" id="GO:0016887">
    <property type="term" value="F:ATP hydrolysis activity"/>
    <property type="evidence" value="ECO:0007669"/>
    <property type="project" value="InterPro"/>
</dbReference>
<proteinExistence type="inferred from homology"/>
<dbReference type="FunFam" id="3.40.50.300:FF:000149">
    <property type="entry name" value="Nuclear valosin-containing protein-like"/>
    <property type="match status" value="1"/>
</dbReference>
<evidence type="ECO:0000256" key="13">
    <source>
        <dbReference type="SAM" id="MobiDB-lite"/>
    </source>
</evidence>
<dbReference type="GO" id="GO:0016558">
    <property type="term" value="P:protein import into peroxisome matrix"/>
    <property type="evidence" value="ECO:0007669"/>
    <property type="project" value="TreeGrafter"/>
</dbReference>
<dbReference type="STRING" id="2018661.A0A2A2L3B2"/>
<dbReference type="SMART" id="SM00382">
    <property type="entry name" value="AAA"/>
    <property type="match status" value="2"/>
</dbReference>
<reference evidence="15 16" key="1">
    <citation type="journal article" date="2017" name="Curr. Biol.">
        <title>Genome architecture and evolution of a unichromosomal asexual nematode.</title>
        <authorList>
            <person name="Fradin H."/>
            <person name="Zegar C."/>
            <person name="Gutwein M."/>
            <person name="Lucas J."/>
            <person name="Kovtun M."/>
            <person name="Corcoran D."/>
            <person name="Baugh L.R."/>
            <person name="Kiontke K."/>
            <person name="Gunsalus K."/>
            <person name="Fitch D.H."/>
            <person name="Piano F."/>
        </authorList>
    </citation>
    <scope>NUCLEOTIDE SEQUENCE [LARGE SCALE GENOMIC DNA]</scope>
    <source>
        <strain evidence="15">PF1309</strain>
    </source>
</reference>
<keyword evidence="4" id="KW-0962">Peroxisome biogenesis</keyword>
<evidence type="ECO:0000256" key="6">
    <source>
        <dbReference type="ARBA" id="ARBA00022801"/>
    </source>
</evidence>
<evidence type="ECO:0000259" key="14">
    <source>
        <dbReference type="SMART" id="SM00382"/>
    </source>
</evidence>
<dbReference type="Gene3D" id="3.40.50.300">
    <property type="entry name" value="P-loop containing nucleotide triphosphate hydrolases"/>
    <property type="match status" value="2"/>
</dbReference>
<evidence type="ECO:0000256" key="8">
    <source>
        <dbReference type="ARBA" id="ARBA00022927"/>
    </source>
</evidence>
<evidence type="ECO:0000313" key="16">
    <source>
        <dbReference type="Proteomes" id="UP000218231"/>
    </source>
</evidence>
<comment type="subcellular location">
    <subcellularLocation>
        <location evidence="1">Membrane</location>
    </subcellularLocation>
</comment>
<evidence type="ECO:0000256" key="9">
    <source>
        <dbReference type="ARBA" id="ARBA00023136"/>
    </source>
</evidence>
<dbReference type="InterPro" id="IPR050168">
    <property type="entry name" value="AAA_ATPase_domain"/>
</dbReference>
<dbReference type="Pfam" id="PF17862">
    <property type="entry name" value="AAA_lid_3"/>
    <property type="match status" value="1"/>
</dbReference>
<dbReference type="Gene3D" id="1.10.8.60">
    <property type="match status" value="2"/>
</dbReference>
<evidence type="ECO:0000256" key="3">
    <source>
        <dbReference type="ARBA" id="ARBA00022448"/>
    </source>
</evidence>